<protein>
    <submittedName>
        <fullName evidence="2">Uncharacterized protein</fullName>
    </submittedName>
</protein>
<dbReference type="EMBL" id="JAGEUA010000007">
    <property type="protein sequence ID" value="KAL0969536.1"/>
    <property type="molecule type" value="Genomic_DNA"/>
</dbReference>
<dbReference type="Proteomes" id="UP001557470">
    <property type="component" value="Unassembled WGS sequence"/>
</dbReference>
<organism evidence="2 3">
    <name type="scientific">Umbra pygmaea</name>
    <name type="common">Eastern mudminnow</name>
    <dbReference type="NCBI Taxonomy" id="75934"/>
    <lineage>
        <taxon>Eukaryota</taxon>
        <taxon>Metazoa</taxon>
        <taxon>Chordata</taxon>
        <taxon>Craniata</taxon>
        <taxon>Vertebrata</taxon>
        <taxon>Euteleostomi</taxon>
        <taxon>Actinopterygii</taxon>
        <taxon>Neopterygii</taxon>
        <taxon>Teleostei</taxon>
        <taxon>Protacanthopterygii</taxon>
        <taxon>Esociformes</taxon>
        <taxon>Umbridae</taxon>
        <taxon>Umbra</taxon>
    </lineage>
</organism>
<feature type="compositionally biased region" description="Polar residues" evidence="1">
    <location>
        <begin position="1"/>
        <end position="10"/>
    </location>
</feature>
<evidence type="ECO:0000313" key="2">
    <source>
        <dbReference type="EMBL" id="KAL0969536.1"/>
    </source>
</evidence>
<reference evidence="2 3" key="1">
    <citation type="submission" date="2024-06" db="EMBL/GenBank/DDBJ databases">
        <authorList>
            <person name="Pan Q."/>
            <person name="Wen M."/>
            <person name="Jouanno E."/>
            <person name="Zahm M."/>
            <person name="Klopp C."/>
            <person name="Cabau C."/>
            <person name="Louis A."/>
            <person name="Berthelot C."/>
            <person name="Parey E."/>
            <person name="Roest Crollius H."/>
            <person name="Montfort J."/>
            <person name="Robinson-Rechavi M."/>
            <person name="Bouchez O."/>
            <person name="Lampietro C."/>
            <person name="Lopez Roques C."/>
            <person name="Donnadieu C."/>
            <person name="Postlethwait J."/>
            <person name="Bobe J."/>
            <person name="Verreycken H."/>
            <person name="Guiguen Y."/>
        </authorList>
    </citation>
    <scope>NUCLEOTIDE SEQUENCE [LARGE SCALE GENOMIC DNA]</scope>
    <source>
        <strain evidence="2">Up_M1</strain>
        <tissue evidence="2">Testis</tissue>
    </source>
</reference>
<proteinExistence type="predicted"/>
<dbReference type="AlphaFoldDB" id="A0ABD0WVA4"/>
<gene>
    <name evidence="2" type="ORF">UPYG_G00228590</name>
</gene>
<keyword evidence="3" id="KW-1185">Reference proteome</keyword>
<sequence length="77" mass="8462">MLGHLNQRSKSNQKHWGKEAPAVRGVGHAGEEPLPGLGQVVANNFSREELRVRDIFMAHLSAEGQYHSSGQRLKSSS</sequence>
<name>A0ABD0WVA4_UMBPY</name>
<evidence type="ECO:0000313" key="3">
    <source>
        <dbReference type="Proteomes" id="UP001557470"/>
    </source>
</evidence>
<evidence type="ECO:0000256" key="1">
    <source>
        <dbReference type="SAM" id="MobiDB-lite"/>
    </source>
</evidence>
<comment type="caution">
    <text evidence="2">The sequence shown here is derived from an EMBL/GenBank/DDBJ whole genome shotgun (WGS) entry which is preliminary data.</text>
</comment>
<accession>A0ABD0WVA4</accession>
<feature type="region of interest" description="Disordered" evidence="1">
    <location>
        <begin position="1"/>
        <end position="38"/>
    </location>
</feature>